<dbReference type="InterPro" id="IPR003423">
    <property type="entry name" value="OMP_efflux"/>
</dbReference>
<dbReference type="HOGENOM" id="CLU_012817_13_1_0"/>
<evidence type="ECO:0000313" key="4">
    <source>
        <dbReference type="Proteomes" id="UP000001520"/>
    </source>
</evidence>
<evidence type="ECO:0000256" key="2">
    <source>
        <dbReference type="SAM" id="Coils"/>
    </source>
</evidence>
<dbReference type="SUPFAM" id="SSF56954">
    <property type="entry name" value="Outer membrane efflux proteins (OEP)"/>
    <property type="match status" value="1"/>
</dbReference>
<dbReference type="Pfam" id="PF02321">
    <property type="entry name" value="OEP"/>
    <property type="match status" value="2"/>
</dbReference>
<dbReference type="RefSeq" id="WP_013008606.1">
    <property type="nucleotide sequence ID" value="NC_013939.1"/>
</dbReference>
<accession>D3P9H1</accession>
<dbReference type="AlphaFoldDB" id="D3P9H1"/>
<dbReference type="PANTHER" id="PTHR30203:SF30">
    <property type="entry name" value="OUTER MEMBRANE PROTEIN-RELATED"/>
    <property type="match status" value="1"/>
</dbReference>
<dbReference type="Gene3D" id="2.20.200.10">
    <property type="entry name" value="Outer membrane efflux proteins (OEP)"/>
    <property type="match status" value="1"/>
</dbReference>
<protein>
    <submittedName>
        <fullName evidence="3">RND efflux system, outer membrane lipoprotein</fullName>
    </submittedName>
</protein>
<keyword evidence="2" id="KW-0175">Coiled coil</keyword>
<proteinExistence type="inferred from homology"/>
<dbReference type="EMBL" id="AP011529">
    <property type="protein sequence ID" value="BAI81361.1"/>
    <property type="molecule type" value="Genomic_DNA"/>
</dbReference>
<evidence type="ECO:0000256" key="1">
    <source>
        <dbReference type="ARBA" id="ARBA00007613"/>
    </source>
</evidence>
<comment type="similarity">
    <text evidence="1">Belongs to the outer membrane factor (OMF) (TC 1.B.17) family.</text>
</comment>
<organism evidence="3 4">
    <name type="scientific">Deferribacter desulfuricans (strain DSM 14783 / JCM 11476 / NBRC 101012 / SSM1)</name>
    <dbReference type="NCBI Taxonomy" id="639282"/>
    <lineage>
        <taxon>Bacteria</taxon>
        <taxon>Pseudomonadati</taxon>
        <taxon>Deferribacterota</taxon>
        <taxon>Deferribacteres</taxon>
        <taxon>Deferribacterales</taxon>
        <taxon>Deferribacteraceae</taxon>
        <taxon>Deferribacter</taxon>
    </lineage>
</organism>
<keyword evidence="3" id="KW-0449">Lipoprotein</keyword>
<dbReference type="KEGG" id="ddf:DEFDS_1909"/>
<sequence length="461" mass="53893">MRVLFFYFSIILLLTGCITKEIPKLNNSDLPADYKFKIEGVKEYDKEWWKSFGSDDLNSLIIFAQKNNFDLKLAVKTVEEANLQYKKDRTALFPEIGLNAGYERTKTKNKGFNTVTVNNYYLGLSASYEIDIWGKIREGIKLTELNVLEKRFDYDALFNTIAGEITTNWLNTLAIFEKEYLLNAKLKLLENQKRLLENKYFSGEISLKELYLIDQQIISTENAIKLLKNNKNIYENRIKILLGYNNIDIELKDRTLPEVDFDIKTPVPLELIRLRPDIRLSEVNLMKSFAAYKISRLERFPTFSISASYKYSSNEISSIFDNWVLNIAANLFYPLIDFNKRKYNELINKIKVDESFINYKKTVYQAVVDVENGFLNISNSLSQLETTTKNLQKEEKQYQLIKLKYLSGENSLIDLISEELKLIDYKLDLIDKKLSYLESLVSFYKALGGRYYKEVKHGKEQ</sequence>
<dbReference type="eggNOG" id="COG1538">
    <property type="taxonomic scope" value="Bacteria"/>
</dbReference>
<dbReference type="InterPro" id="IPR010131">
    <property type="entry name" value="MdtP/NodT-like"/>
</dbReference>
<keyword evidence="4" id="KW-1185">Reference proteome</keyword>
<name>D3P9H1_DEFDS</name>
<dbReference type="OrthoDB" id="9783163at2"/>
<dbReference type="Proteomes" id="UP000001520">
    <property type="component" value="Chromosome"/>
</dbReference>
<dbReference type="PROSITE" id="PS51257">
    <property type="entry name" value="PROKAR_LIPOPROTEIN"/>
    <property type="match status" value="1"/>
</dbReference>
<evidence type="ECO:0000313" key="3">
    <source>
        <dbReference type="EMBL" id="BAI81361.1"/>
    </source>
</evidence>
<reference evidence="3 4" key="1">
    <citation type="journal article" date="2010" name="DNA Res.">
        <title>Bacterial lifestyle in a deep-sea hydrothermal vent chimney revealed by the genome sequence of the thermophilic bacterium Deferribacter desulfuricans SSM1.</title>
        <authorList>
            <person name="Takaki Y."/>
            <person name="Shimamura S."/>
            <person name="Nakagawa S."/>
            <person name="Fukuhara Y."/>
            <person name="Horikawa H."/>
            <person name="Ankai A."/>
            <person name="Harada T."/>
            <person name="Hosoyama A."/>
            <person name="Oguchi A."/>
            <person name="Fukui S."/>
            <person name="Fujita N."/>
            <person name="Takami H."/>
            <person name="Takai K."/>
        </authorList>
    </citation>
    <scope>NUCLEOTIDE SEQUENCE [LARGE SCALE GENOMIC DNA]</scope>
    <source>
        <strain evidence="4">DSM 14783 / JCM 11476 / NBRC 101012 / SSM1</strain>
    </source>
</reference>
<dbReference type="Gene3D" id="1.20.1600.10">
    <property type="entry name" value="Outer membrane efflux proteins (OEP)"/>
    <property type="match status" value="1"/>
</dbReference>
<dbReference type="GO" id="GO:0015562">
    <property type="term" value="F:efflux transmembrane transporter activity"/>
    <property type="evidence" value="ECO:0007669"/>
    <property type="project" value="InterPro"/>
</dbReference>
<dbReference type="PANTHER" id="PTHR30203">
    <property type="entry name" value="OUTER MEMBRANE CATION EFFLUX PROTEIN"/>
    <property type="match status" value="1"/>
</dbReference>
<dbReference type="STRING" id="639282.DEFDS_1909"/>
<feature type="coiled-coil region" evidence="2">
    <location>
        <begin position="377"/>
        <end position="404"/>
    </location>
</feature>
<gene>
    <name evidence="3" type="ordered locus">DEFDS_1909</name>
</gene>